<name>A0A0F4YMC8_RASE3</name>
<proteinExistence type="predicted"/>
<feature type="chain" id="PRO_5002481994" evidence="1">
    <location>
        <begin position="22"/>
        <end position="166"/>
    </location>
</feature>
<reference evidence="2 3" key="1">
    <citation type="submission" date="2015-04" db="EMBL/GenBank/DDBJ databases">
        <authorList>
            <person name="Heijne W.H."/>
            <person name="Fedorova N.D."/>
            <person name="Nierman W.C."/>
            <person name="Vollebregt A.W."/>
            <person name="Zhao Z."/>
            <person name="Wu L."/>
            <person name="Kumar M."/>
            <person name="Stam H."/>
            <person name="van den Berg M.A."/>
            <person name="Pel H.J."/>
        </authorList>
    </citation>
    <scope>NUCLEOTIDE SEQUENCE [LARGE SCALE GENOMIC DNA]</scope>
    <source>
        <strain evidence="2 3">CBS 393.64</strain>
    </source>
</reference>
<dbReference type="RefSeq" id="XP_013325623.1">
    <property type="nucleotide sequence ID" value="XM_013470169.1"/>
</dbReference>
<dbReference type="EMBL" id="LASV01000394">
    <property type="protein sequence ID" value="KKA19011.1"/>
    <property type="molecule type" value="Genomic_DNA"/>
</dbReference>
<keyword evidence="1" id="KW-0732">Signal</keyword>
<dbReference type="AlphaFoldDB" id="A0A0F4YMC8"/>
<evidence type="ECO:0000313" key="3">
    <source>
        <dbReference type="Proteomes" id="UP000053958"/>
    </source>
</evidence>
<organism evidence="2 3">
    <name type="scientific">Rasamsonia emersonii (strain ATCC 16479 / CBS 393.64 / IMI 116815)</name>
    <dbReference type="NCBI Taxonomy" id="1408163"/>
    <lineage>
        <taxon>Eukaryota</taxon>
        <taxon>Fungi</taxon>
        <taxon>Dikarya</taxon>
        <taxon>Ascomycota</taxon>
        <taxon>Pezizomycotina</taxon>
        <taxon>Eurotiomycetes</taxon>
        <taxon>Eurotiomycetidae</taxon>
        <taxon>Eurotiales</taxon>
        <taxon>Trichocomaceae</taxon>
        <taxon>Rasamsonia</taxon>
    </lineage>
</organism>
<protein>
    <submittedName>
        <fullName evidence="2">Uncharacterized protein</fullName>
    </submittedName>
</protein>
<evidence type="ECO:0000313" key="2">
    <source>
        <dbReference type="EMBL" id="KKA19011.1"/>
    </source>
</evidence>
<comment type="caution">
    <text evidence="2">The sequence shown here is derived from an EMBL/GenBank/DDBJ whole genome shotgun (WGS) entry which is preliminary data.</text>
</comment>
<keyword evidence="3" id="KW-1185">Reference proteome</keyword>
<dbReference type="GeneID" id="25319315"/>
<feature type="signal peptide" evidence="1">
    <location>
        <begin position="1"/>
        <end position="21"/>
    </location>
</feature>
<dbReference type="Proteomes" id="UP000053958">
    <property type="component" value="Unassembled WGS sequence"/>
</dbReference>
<evidence type="ECO:0000256" key="1">
    <source>
        <dbReference type="SAM" id="SignalP"/>
    </source>
</evidence>
<accession>A0A0F4YMC8</accession>
<gene>
    <name evidence="2" type="ORF">T310_7039</name>
</gene>
<sequence>MYFLIMFILILRCFICPEKYSARLHARQPSPVFSSHSAGSPVVEEGDRMEEMEGKDSLKCTGSECNLDPSSRSIDPSRDPWISMGQKVSTHLGDACGLTALSVCTVSYRPRSKDDCHKLSDFSIPQLPIPQPEDLSSRLHPVVLCYPSTLSIYLPTYLSILCELSD</sequence>